<organism evidence="2 3">
    <name type="scientific">Aureobasidium pullulans</name>
    <name type="common">Black yeast</name>
    <name type="synonym">Pullularia pullulans</name>
    <dbReference type="NCBI Taxonomy" id="5580"/>
    <lineage>
        <taxon>Eukaryota</taxon>
        <taxon>Fungi</taxon>
        <taxon>Dikarya</taxon>
        <taxon>Ascomycota</taxon>
        <taxon>Pezizomycotina</taxon>
        <taxon>Dothideomycetes</taxon>
        <taxon>Dothideomycetidae</taxon>
        <taxon>Dothideales</taxon>
        <taxon>Saccotheciaceae</taxon>
        <taxon>Aureobasidium</taxon>
    </lineage>
</organism>
<dbReference type="Proteomes" id="UP000308953">
    <property type="component" value="Unassembled WGS sequence"/>
</dbReference>
<evidence type="ECO:0000256" key="1">
    <source>
        <dbReference type="SAM" id="MobiDB-lite"/>
    </source>
</evidence>
<evidence type="ECO:0000313" key="2">
    <source>
        <dbReference type="EMBL" id="THX40970.1"/>
    </source>
</evidence>
<accession>A0A4S9F0Y6</accession>
<feature type="compositionally biased region" description="Polar residues" evidence="1">
    <location>
        <begin position="11"/>
        <end position="22"/>
    </location>
</feature>
<evidence type="ECO:0000313" key="3">
    <source>
        <dbReference type="Proteomes" id="UP000308953"/>
    </source>
</evidence>
<protein>
    <submittedName>
        <fullName evidence="2">Uncharacterized protein</fullName>
    </submittedName>
</protein>
<proteinExistence type="predicted"/>
<feature type="region of interest" description="Disordered" evidence="1">
    <location>
        <begin position="1"/>
        <end position="22"/>
    </location>
</feature>
<dbReference type="AlphaFoldDB" id="A0A4S9F0Y6"/>
<reference evidence="2 3" key="1">
    <citation type="submission" date="2018-10" db="EMBL/GenBank/DDBJ databases">
        <title>Fifty Aureobasidium pullulans genomes reveal a recombining polyextremotolerant generalist.</title>
        <authorList>
            <person name="Gostincar C."/>
            <person name="Turk M."/>
            <person name="Zajc J."/>
            <person name="Gunde-Cimerman N."/>
        </authorList>
    </citation>
    <scope>NUCLEOTIDE SEQUENCE [LARGE SCALE GENOMIC DNA]</scope>
    <source>
        <strain evidence="2 3">EXF-9785</strain>
    </source>
</reference>
<gene>
    <name evidence="2" type="ORF">D6D10_03084</name>
</gene>
<dbReference type="InterPro" id="IPR023213">
    <property type="entry name" value="CAT-like_dom_sf"/>
</dbReference>
<dbReference type="Gene3D" id="3.30.559.10">
    <property type="entry name" value="Chloramphenicol acetyltransferase-like domain"/>
    <property type="match status" value="1"/>
</dbReference>
<sequence length="105" mass="11423">MASATALVESLKTSDSNMSGRSSLPFTDLKLSSWSKEACCAFNFGGVLGKADAVRRPAFKAWEGLVYFMPKDSDGSLAVALCLRGEDFARLRNDSVFSEYFTYVG</sequence>
<comment type="caution">
    <text evidence="2">The sequence shown here is derived from an EMBL/GenBank/DDBJ whole genome shotgun (WGS) entry which is preliminary data.</text>
</comment>
<name>A0A4S9F0Y6_AURPU</name>
<dbReference type="EMBL" id="QZAV01000041">
    <property type="protein sequence ID" value="THX40970.1"/>
    <property type="molecule type" value="Genomic_DNA"/>
</dbReference>